<comment type="caution">
    <text evidence="2">The sequence shown here is derived from an EMBL/GenBank/DDBJ whole genome shotgun (WGS) entry which is preliminary data.</text>
</comment>
<feature type="transmembrane region" description="Helical" evidence="1">
    <location>
        <begin position="36"/>
        <end position="56"/>
    </location>
</feature>
<proteinExistence type="predicted"/>
<feature type="transmembrane region" description="Helical" evidence="1">
    <location>
        <begin position="137"/>
        <end position="157"/>
    </location>
</feature>
<feature type="transmembrane region" description="Helical" evidence="1">
    <location>
        <begin position="105"/>
        <end position="125"/>
    </location>
</feature>
<dbReference type="Proteomes" id="UP001366060">
    <property type="component" value="Unassembled WGS sequence"/>
</dbReference>
<keyword evidence="1" id="KW-0812">Transmembrane</keyword>
<dbReference type="RefSeq" id="WP_341627566.1">
    <property type="nucleotide sequence ID" value="NZ_JBAKBA010000013.1"/>
</dbReference>
<protein>
    <submittedName>
        <fullName evidence="2">Uncharacterized protein</fullName>
    </submittedName>
</protein>
<evidence type="ECO:0000256" key="1">
    <source>
        <dbReference type="SAM" id="Phobius"/>
    </source>
</evidence>
<organism evidence="2 3">
    <name type="scientific">Psychromonas arctica</name>
    <dbReference type="NCBI Taxonomy" id="168275"/>
    <lineage>
        <taxon>Bacteria</taxon>
        <taxon>Pseudomonadati</taxon>
        <taxon>Pseudomonadota</taxon>
        <taxon>Gammaproteobacteria</taxon>
        <taxon>Alteromonadales</taxon>
        <taxon>Psychromonadaceae</taxon>
        <taxon>Psychromonas</taxon>
    </lineage>
</organism>
<dbReference type="EMBL" id="JBAKBA010000013">
    <property type="protein sequence ID" value="MEL0658960.1"/>
    <property type="molecule type" value="Genomic_DNA"/>
</dbReference>
<accession>A0ABU9HAZ4</accession>
<gene>
    <name evidence="2" type="ORF">V6255_07380</name>
</gene>
<keyword evidence="1" id="KW-0472">Membrane</keyword>
<evidence type="ECO:0000313" key="3">
    <source>
        <dbReference type="Proteomes" id="UP001366060"/>
    </source>
</evidence>
<feature type="transmembrane region" description="Helical" evidence="1">
    <location>
        <begin position="6"/>
        <end position="24"/>
    </location>
</feature>
<reference evidence="2 3" key="1">
    <citation type="submission" date="2024-02" db="EMBL/GenBank/DDBJ databases">
        <title>Bacteria isolated from the canopy kelp, Nereocystis luetkeana.</title>
        <authorList>
            <person name="Pfister C.A."/>
            <person name="Younker I.T."/>
            <person name="Light S.H."/>
        </authorList>
    </citation>
    <scope>NUCLEOTIDE SEQUENCE [LARGE SCALE GENOMIC DNA]</scope>
    <source>
        <strain evidence="2 3">TI.2.07</strain>
    </source>
</reference>
<feature type="transmembrane region" description="Helical" evidence="1">
    <location>
        <begin position="62"/>
        <end position="84"/>
    </location>
</feature>
<sequence>MRVLPIFSWVVVLWVAKVFVLSLPYKFTLHPDTQHIFGTIGVWMQGLFGNAIGTLFANYGSYAVGTVELTTSIVLLIPALFWVLKKIGLLRCAPSRSLMHAIGGLMACGVMTGAAFFHLFTPLGIEVIHEGQSDGGSLFYTAVSIVILGFILFVTNYRDYKNK</sequence>
<evidence type="ECO:0000313" key="2">
    <source>
        <dbReference type="EMBL" id="MEL0658960.1"/>
    </source>
</evidence>
<keyword evidence="1" id="KW-1133">Transmembrane helix</keyword>
<name>A0ABU9HAZ4_9GAMM</name>
<keyword evidence="3" id="KW-1185">Reference proteome</keyword>